<dbReference type="PANTHER" id="PTHR40446:SF2">
    <property type="entry name" value="N-ACETYLGLUCOSAMINE-1-PHOSPHODIESTER ALPHA-N-ACETYLGLUCOSAMINIDASE"/>
    <property type="match status" value="1"/>
</dbReference>
<evidence type="ECO:0000259" key="2">
    <source>
        <dbReference type="Pfam" id="PF09992"/>
    </source>
</evidence>
<dbReference type="GO" id="GO:0033299">
    <property type="term" value="P:secretion of lysosomal enzymes"/>
    <property type="evidence" value="ECO:0007669"/>
    <property type="project" value="TreeGrafter"/>
</dbReference>
<gene>
    <name evidence="3" type="ORF">NAES01612_LOCUS12214</name>
</gene>
<organism evidence="3">
    <name type="scientific">Paramoeba aestuarina</name>
    <dbReference type="NCBI Taxonomy" id="180227"/>
    <lineage>
        <taxon>Eukaryota</taxon>
        <taxon>Amoebozoa</taxon>
        <taxon>Discosea</taxon>
        <taxon>Flabellinia</taxon>
        <taxon>Dactylopodida</taxon>
        <taxon>Paramoebidae</taxon>
        <taxon>Paramoeba</taxon>
    </lineage>
</organism>
<reference evidence="3" key="1">
    <citation type="submission" date="2021-01" db="EMBL/GenBank/DDBJ databases">
        <authorList>
            <person name="Corre E."/>
            <person name="Pelletier E."/>
            <person name="Niang G."/>
            <person name="Scheremetjew M."/>
            <person name="Finn R."/>
            <person name="Kale V."/>
            <person name="Holt S."/>
            <person name="Cochrane G."/>
            <person name="Meng A."/>
            <person name="Brown T."/>
            <person name="Cohen L."/>
        </authorList>
    </citation>
    <scope>NUCLEOTIDE SEQUENCE</scope>
    <source>
        <strain evidence="3">SoJaBio B1-5/56/2</strain>
    </source>
</reference>
<protein>
    <recommendedName>
        <fullName evidence="2">Phosphodiester glycosidase domain-containing protein</fullName>
    </recommendedName>
</protein>
<dbReference type="AlphaFoldDB" id="A0A7S4NU45"/>
<feature type="chain" id="PRO_5031074872" description="Phosphodiester glycosidase domain-containing protein" evidence="1">
    <location>
        <begin position="23"/>
        <end position="292"/>
    </location>
</feature>
<name>A0A7S4NU45_9EUKA</name>
<dbReference type="PANTHER" id="PTHR40446">
    <property type="entry name" value="N-ACETYLGLUCOSAMINE-1-PHOSPHODIESTER ALPHA-N-ACETYLGLUCOSAMINIDASE"/>
    <property type="match status" value="1"/>
</dbReference>
<evidence type="ECO:0000313" key="3">
    <source>
        <dbReference type="EMBL" id="CAE2307311.1"/>
    </source>
</evidence>
<sequence>MAALTFPRVFLLVCVFISISSAQFNSDYDIVQGDSSAESQLDHSDEWVLDKRPEKDRPIRVFYGRVTSLSQFSLAIPEGGCASGNGGTKQVTSLTAEQNGCLYATNGGFFNVGTGACIGTLVIDSKVIQEAPAEKASFAVDGDYSQVMVGFFNSTTTQELLQSNDGISQFISGSGWLVRKGANYVNSTPDEDPNSSFVTEAAPRTALGIDKFGAVWVVQADGQERADFGFGLYEFANLLIGKPFELVQAVNLDGGGSSTSVYNNTVIDYPTCDDTWEKCERNVTSITCLKAH</sequence>
<keyword evidence="1" id="KW-0732">Signal</keyword>
<evidence type="ECO:0000256" key="1">
    <source>
        <dbReference type="SAM" id="SignalP"/>
    </source>
</evidence>
<dbReference type="InterPro" id="IPR018711">
    <property type="entry name" value="NAGPA"/>
</dbReference>
<feature type="signal peptide" evidence="1">
    <location>
        <begin position="1"/>
        <end position="22"/>
    </location>
</feature>
<accession>A0A7S4NU45</accession>
<dbReference type="Pfam" id="PF09992">
    <property type="entry name" value="NAGPA"/>
    <property type="match status" value="1"/>
</dbReference>
<dbReference type="EMBL" id="HBKR01018580">
    <property type="protein sequence ID" value="CAE2307311.1"/>
    <property type="molecule type" value="Transcribed_RNA"/>
</dbReference>
<feature type="domain" description="Phosphodiester glycosidase" evidence="2">
    <location>
        <begin position="99"/>
        <end position="286"/>
    </location>
</feature>
<proteinExistence type="predicted"/>